<keyword evidence="3" id="KW-1185">Reference proteome</keyword>
<proteinExistence type="predicted"/>
<sequence>MKLTLVFVLALALFSLASASPLLVTKHLVKKALLKTGHHALSSHLHAKSAGHVVQEVHYVAHPPPVHYAPVAVPYHSHGGYKHY</sequence>
<name>A0AAG5CUY1_ANOAO</name>
<accession>A0AAG5CUY1</accession>
<protein>
    <submittedName>
        <fullName evidence="2">Uncharacterized protein</fullName>
    </submittedName>
</protein>
<dbReference type="AlphaFoldDB" id="A0AAG5CUY1"/>
<dbReference type="EnsemblMetazoa" id="ENSAATROPT002433">
    <property type="protein sequence ID" value="ENSAATROPP002333"/>
    <property type="gene ID" value="ENSAATROPG001913"/>
</dbReference>
<evidence type="ECO:0000256" key="1">
    <source>
        <dbReference type="SAM" id="SignalP"/>
    </source>
</evidence>
<feature type="signal peptide" evidence="1">
    <location>
        <begin position="1"/>
        <end position="19"/>
    </location>
</feature>
<evidence type="ECO:0000313" key="3">
    <source>
        <dbReference type="Proteomes" id="UP000075880"/>
    </source>
</evidence>
<dbReference type="Proteomes" id="UP000075880">
    <property type="component" value="Unassembled WGS sequence"/>
</dbReference>
<organism evidence="2 3">
    <name type="scientific">Anopheles atroparvus</name>
    <name type="common">European mosquito</name>
    <dbReference type="NCBI Taxonomy" id="41427"/>
    <lineage>
        <taxon>Eukaryota</taxon>
        <taxon>Metazoa</taxon>
        <taxon>Ecdysozoa</taxon>
        <taxon>Arthropoda</taxon>
        <taxon>Hexapoda</taxon>
        <taxon>Insecta</taxon>
        <taxon>Pterygota</taxon>
        <taxon>Neoptera</taxon>
        <taxon>Endopterygota</taxon>
        <taxon>Diptera</taxon>
        <taxon>Nematocera</taxon>
        <taxon>Culicoidea</taxon>
        <taxon>Culicidae</taxon>
        <taxon>Anophelinae</taxon>
        <taxon>Anopheles</taxon>
    </lineage>
</organism>
<evidence type="ECO:0000313" key="2">
    <source>
        <dbReference type="EnsemblMetazoa" id="ENSAATROPP002333"/>
    </source>
</evidence>
<keyword evidence="1" id="KW-0732">Signal</keyword>
<reference evidence="2" key="1">
    <citation type="submission" date="2024-04" db="UniProtKB">
        <authorList>
            <consortium name="EnsemblMetazoa"/>
        </authorList>
    </citation>
    <scope>IDENTIFICATION</scope>
    <source>
        <strain evidence="2">EBRO</strain>
    </source>
</reference>
<feature type="chain" id="PRO_5042481338" evidence="1">
    <location>
        <begin position="20"/>
        <end position="84"/>
    </location>
</feature>